<keyword evidence="2" id="KW-0472">Membrane</keyword>
<dbReference type="SUPFAM" id="SSF53850">
    <property type="entry name" value="Periplasmic binding protein-like II"/>
    <property type="match status" value="1"/>
</dbReference>
<comment type="caution">
    <text evidence="4">The sequence shown here is derived from an EMBL/GenBank/DDBJ whole genome shotgun (WGS) entry which is preliminary data.</text>
</comment>
<reference evidence="4 5" key="1">
    <citation type="submission" date="2020-09" db="EMBL/GenBank/DDBJ databases">
        <title>Pseudoxanthomonas sp. CAU 1598 isolated from sand of Yaerae Beach.</title>
        <authorList>
            <person name="Kim W."/>
        </authorList>
    </citation>
    <scope>NUCLEOTIDE SEQUENCE [LARGE SCALE GENOMIC DNA]</scope>
    <source>
        <strain evidence="4 5">CAU 1598</strain>
    </source>
</reference>
<evidence type="ECO:0000256" key="2">
    <source>
        <dbReference type="PROSITE-ProRule" id="PRU00473"/>
    </source>
</evidence>
<keyword evidence="5" id="KW-1185">Reference proteome</keyword>
<name>A0AAW3ZPN3_9GAMM</name>
<feature type="domain" description="OmpA-like" evidence="3">
    <location>
        <begin position="317"/>
        <end position="435"/>
    </location>
</feature>
<dbReference type="CDD" id="cd07185">
    <property type="entry name" value="OmpA_C-like"/>
    <property type="match status" value="1"/>
</dbReference>
<dbReference type="PANTHER" id="PTHR30570">
    <property type="entry name" value="PERIPLASMIC PHOSPHATE BINDING COMPONENT OF PHOSPHATE ABC TRANSPORTER"/>
    <property type="match status" value="1"/>
</dbReference>
<dbReference type="RefSeq" id="WP_192029668.1">
    <property type="nucleotide sequence ID" value="NZ_JACYTR010000019.1"/>
</dbReference>
<dbReference type="PANTHER" id="PTHR30570:SF1">
    <property type="entry name" value="PHOSPHATE-BINDING PROTEIN PSTS"/>
    <property type="match status" value="1"/>
</dbReference>
<protein>
    <submittedName>
        <fullName evidence="4">Phosphate ABC transporter substrate-binding/OmpA family protein</fullName>
    </submittedName>
</protein>
<organism evidence="4 5">
    <name type="scientific">Pseudomarimonas arenosa</name>
    <dbReference type="NCBI Taxonomy" id="2774145"/>
    <lineage>
        <taxon>Bacteria</taxon>
        <taxon>Pseudomonadati</taxon>
        <taxon>Pseudomonadota</taxon>
        <taxon>Gammaproteobacteria</taxon>
        <taxon>Lysobacterales</taxon>
        <taxon>Lysobacteraceae</taxon>
        <taxon>Pseudomarimonas</taxon>
    </lineage>
</organism>
<proteinExistence type="predicted"/>
<dbReference type="Gene3D" id="3.40.190.10">
    <property type="entry name" value="Periplasmic binding protein-like II"/>
    <property type="match status" value="2"/>
</dbReference>
<dbReference type="AlphaFoldDB" id="A0AAW3ZPN3"/>
<dbReference type="Pfam" id="PF00691">
    <property type="entry name" value="OmpA"/>
    <property type="match status" value="1"/>
</dbReference>
<dbReference type="GO" id="GO:0016020">
    <property type="term" value="C:membrane"/>
    <property type="evidence" value="ECO:0007669"/>
    <property type="project" value="UniProtKB-UniRule"/>
</dbReference>
<accession>A0AAW3ZPN3</accession>
<dbReference type="InterPro" id="IPR036737">
    <property type="entry name" value="OmpA-like_sf"/>
</dbReference>
<dbReference type="SUPFAM" id="SSF103088">
    <property type="entry name" value="OmpA-like"/>
    <property type="match status" value="1"/>
</dbReference>
<evidence type="ECO:0000256" key="1">
    <source>
        <dbReference type="ARBA" id="ARBA00022729"/>
    </source>
</evidence>
<dbReference type="InterPro" id="IPR050811">
    <property type="entry name" value="Phosphate_ABC_transporter"/>
</dbReference>
<evidence type="ECO:0000259" key="3">
    <source>
        <dbReference type="PROSITE" id="PS51123"/>
    </source>
</evidence>
<evidence type="ECO:0000313" key="4">
    <source>
        <dbReference type="EMBL" id="MBD8526251.1"/>
    </source>
</evidence>
<dbReference type="PROSITE" id="PS51123">
    <property type="entry name" value="OMPA_2"/>
    <property type="match status" value="1"/>
</dbReference>
<dbReference type="Gene3D" id="3.30.1330.60">
    <property type="entry name" value="OmpA-like domain"/>
    <property type="match status" value="1"/>
</dbReference>
<dbReference type="Pfam" id="PF12849">
    <property type="entry name" value="PBP_like_2"/>
    <property type="match status" value="1"/>
</dbReference>
<evidence type="ECO:0000313" key="5">
    <source>
        <dbReference type="Proteomes" id="UP000613768"/>
    </source>
</evidence>
<dbReference type="Proteomes" id="UP000613768">
    <property type="component" value="Unassembled WGS sequence"/>
</dbReference>
<dbReference type="EMBL" id="JACYTR010000019">
    <property type="protein sequence ID" value="MBD8526251.1"/>
    <property type="molecule type" value="Genomic_DNA"/>
</dbReference>
<sequence>MRRLTCLLGMLLLVSSAGGQERLRLHGSNTIGEALAPAMVERWLRAEGYDQIQRREIAFEEIELIGRAGSSELVVEIHAHGSSTGFVDVAAGRADIAMSSRPVRASDRALSQAVAGLDRAEQEIVLAMDGLALIVHPSNPLRGLSKGQIRQIFSGQLSDWSQLSADMRGRIRVHARDDRSGTYDSFRAMVLGDADVLEGALRYESTEKLAQAVAADPLAIGFVGLSGVRGVRALEVSDGAQALAPSVENVAVEDYPLSRRLYLYAPEPRSPIADRFLRFAVSDQAQPLVESVGLVSQAIRRYQPRLRQDAPEEYHRLVKQAERLSLNLRFGTGMSVLDGKNVRDLDRLERFMQQPEQRGRSLILLGFSDANETLPIMALRISGDRADFVAQLLVQRGIDPARVRGLGGAAPVASNDNDLGRQRNRRVEVWLGQAAPGVASRITSRTASKAAP</sequence>
<dbReference type="InterPro" id="IPR006665">
    <property type="entry name" value="OmpA-like"/>
</dbReference>
<keyword evidence="1" id="KW-0732">Signal</keyword>
<dbReference type="CDD" id="cd13653">
    <property type="entry name" value="PBP2_phosphate_like_1"/>
    <property type="match status" value="1"/>
</dbReference>
<gene>
    <name evidence="4" type="ORF">IFO71_10935</name>
</gene>
<dbReference type="InterPro" id="IPR024370">
    <property type="entry name" value="PBP_domain"/>
</dbReference>